<comment type="caution">
    <text evidence="1">The sequence shown here is derived from an EMBL/GenBank/DDBJ whole genome shotgun (WGS) entry which is preliminary data.</text>
</comment>
<sequence length="269" mass="29707">MHNLIVLLLKRQRKFPASNWLILFLLTLGLLSGWKCAQAITPDNAPTELKNLLTQIDTAASQGNVTKVMQFYSPNFTTGDGLTHANMEKALVGLWKRYPQLKYTTQLQSWKSEGNVIIAETMTNITGSPSANNNNLALKATITSRQRILGTQIVRQDILTERTQLTSGAKPPEIKINLPQQVRVGQQYNFDAIVTEPIGDDFLLGTALEEPIKPEKYLSPTSVDLELLTTGGLFKIGRAPATPGNQWVSAVILRGQGVTMITQRLQVVK</sequence>
<gene>
    <name evidence="1" type="ORF">H6G81_32010</name>
</gene>
<dbReference type="RefSeq" id="WP_029638097.1">
    <property type="nucleotide sequence ID" value="NZ_JACJTA010000122.1"/>
</dbReference>
<dbReference type="InterPro" id="IPR032710">
    <property type="entry name" value="NTF2-like_dom_sf"/>
</dbReference>
<name>A0ABR8H0Q2_9CYAN</name>
<evidence type="ECO:0000313" key="2">
    <source>
        <dbReference type="Proteomes" id="UP000660380"/>
    </source>
</evidence>
<dbReference type="Proteomes" id="UP000660380">
    <property type="component" value="Unassembled WGS sequence"/>
</dbReference>
<protein>
    <submittedName>
        <fullName evidence="1">Nuclear transport factor 2 family protein</fullName>
    </submittedName>
</protein>
<accession>A0ABR8H0Q2</accession>
<proteinExistence type="predicted"/>
<keyword evidence="2" id="KW-1185">Reference proteome</keyword>
<dbReference type="SUPFAM" id="SSF54427">
    <property type="entry name" value="NTF2-like"/>
    <property type="match status" value="1"/>
</dbReference>
<reference evidence="1 2" key="1">
    <citation type="journal article" date="2020" name="ISME J.">
        <title>Comparative genomics reveals insights into cyanobacterial evolution and habitat adaptation.</title>
        <authorList>
            <person name="Chen M.Y."/>
            <person name="Teng W.K."/>
            <person name="Zhao L."/>
            <person name="Hu C.X."/>
            <person name="Zhou Y.K."/>
            <person name="Han B.P."/>
            <person name="Song L.R."/>
            <person name="Shu W.S."/>
        </authorList>
    </citation>
    <scope>NUCLEOTIDE SEQUENCE [LARGE SCALE GENOMIC DNA]</scope>
    <source>
        <strain evidence="1 2">FACHB-248</strain>
    </source>
</reference>
<organism evidence="1 2">
    <name type="scientific">Scytonema hofmannii FACHB-248</name>
    <dbReference type="NCBI Taxonomy" id="1842502"/>
    <lineage>
        <taxon>Bacteria</taxon>
        <taxon>Bacillati</taxon>
        <taxon>Cyanobacteriota</taxon>
        <taxon>Cyanophyceae</taxon>
        <taxon>Nostocales</taxon>
        <taxon>Scytonemataceae</taxon>
        <taxon>Scytonema</taxon>
    </lineage>
</organism>
<dbReference type="EMBL" id="JACJTA010000122">
    <property type="protein sequence ID" value="MBD2609022.1"/>
    <property type="molecule type" value="Genomic_DNA"/>
</dbReference>
<evidence type="ECO:0000313" key="1">
    <source>
        <dbReference type="EMBL" id="MBD2609022.1"/>
    </source>
</evidence>